<keyword evidence="2" id="KW-1185">Reference proteome</keyword>
<comment type="caution">
    <text evidence="1">The sequence shown here is derived from an EMBL/GenBank/DDBJ whole genome shotgun (WGS) entry which is preliminary data.</text>
</comment>
<dbReference type="EMBL" id="CM056744">
    <property type="protein sequence ID" value="KAJ8666705.1"/>
    <property type="molecule type" value="Genomic_DNA"/>
</dbReference>
<protein>
    <submittedName>
        <fullName evidence="1">Uncharacterized protein</fullName>
    </submittedName>
</protein>
<organism evidence="1 2">
    <name type="scientific">Eretmocerus hayati</name>
    <dbReference type="NCBI Taxonomy" id="131215"/>
    <lineage>
        <taxon>Eukaryota</taxon>
        <taxon>Metazoa</taxon>
        <taxon>Ecdysozoa</taxon>
        <taxon>Arthropoda</taxon>
        <taxon>Hexapoda</taxon>
        <taxon>Insecta</taxon>
        <taxon>Pterygota</taxon>
        <taxon>Neoptera</taxon>
        <taxon>Endopterygota</taxon>
        <taxon>Hymenoptera</taxon>
        <taxon>Apocrita</taxon>
        <taxon>Proctotrupomorpha</taxon>
        <taxon>Chalcidoidea</taxon>
        <taxon>Aphelinidae</taxon>
        <taxon>Aphelininae</taxon>
        <taxon>Eretmocerus</taxon>
    </lineage>
</organism>
<name>A0ACC2NAN8_9HYME</name>
<reference evidence="1" key="1">
    <citation type="submission" date="2023-04" db="EMBL/GenBank/DDBJ databases">
        <title>A chromosome-level genome assembly of the parasitoid wasp Eretmocerus hayati.</title>
        <authorList>
            <person name="Zhong Y."/>
            <person name="Liu S."/>
            <person name="Liu Y."/>
        </authorList>
    </citation>
    <scope>NUCLEOTIDE SEQUENCE</scope>
    <source>
        <strain evidence="1">ZJU_SS_LIU_2023</strain>
    </source>
</reference>
<evidence type="ECO:0000313" key="2">
    <source>
        <dbReference type="Proteomes" id="UP001239111"/>
    </source>
</evidence>
<sequence>MDDFFENDTDFCITKSICQSVKPHKVVVTSGEPEKFYDCLESMTETSEGSAELAYEFNIIIIPRSNQSYIQCIDRIHRFGLATRTKNGDHVDCSAYLGSWINLSSACTMKALGILLFYLDEHDPSTTSWTARTSSALSFLGFLNL</sequence>
<proteinExistence type="predicted"/>
<dbReference type="Proteomes" id="UP001239111">
    <property type="component" value="Chromosome 4"/>
</dbReference>
<gene>
    <name evidence="1" type="ORF">QAD02_008367</name>
</gene>
<evidence type="ECO:0000313" key="1">
    <source>
        <dbReference type="EMBL" id="KAJ8666705.1"/>
    </source>
</evidence>
<accession>A0ACC2NAN8</accession>